<comment type="subcellular location">
    <subcellularLocation>
        <location evidence="1">Cell membrane</location>
        <topology evidence="1">Single-pass type I membrane protein</topology>
    </subcellularLocation>
    <subcellularLocation>
        <location evidence="2">Secreted</location>
        <location evidence="2">Extracellular space</location>
        <location evidence="2">Extracellular matrix</location>
    </subcellularLocation>
</comment>
<dbReference type="EMBL" id="JAAWVO010040377">
    <property type="protein sequence ID" value="MBN3318573.1"/>
    <property type="molecule type" value="Genomic_DNA"/>
</dbReference>
<feature type="non-terminal residue" evidence="19">
    <location>
        <position position="1097"/>
    </location>
</feature>
<evidence type="ECO:0000256" key="12">
    <source>
        <dbReference type="ARBA" id="ARBA00023136"/>
    </source>
</evidence>
<keyword evidence="9" id="KW-0812">Transmembrane</keyword>
<feature type="domain" description="ZP" evidence="18">
    <location>
        <begin position="64"/>
        <end position="324"/>
    </location>
</feature>
<protein>
    <recommendedName>
        <fullName evidence="4">Zona pellucida sperm-binding protein 3</fullName>
    </recommendedName>
    <alternativeName>
        <fullName evidence="15">Zona pellucida glycoprotein 3</fullName>
    </alternativeName>
</protein>
<dbReference type="InterPro" id="IPR001507">
    <property type="entry name" value="ZP_dom"/>
</dbReference>
<evidence type="ECO:0000256" key="15">
    <source>
        <dbReference type="ARBA" id="ARBA00030824"/>
    </source>
</evidence>
<evidence type="ECO:0000256" key="2">
    <source>
        <dbReference type="ARBA" id="ARBA00004498"/>
    </source>
</evidence>
<comment type="caution">
    <text evidence="19">The sequence shown here is derived from an EMBL/GenBank/DDBJ whole genome shotgun (WGS) entry which is preliminary data.</text>
</comment>
<dbReference type="InterPro" id="IPR055355">
    <property type="entry name" value="ZP-C"/>
</dbReference>
<reference evidence="19" key="1">
    <citation type="journal article" date="2021" name="Cell">
        <title>Tracing the genetic footprints of vertebrate landing in non-teleost ray-finned fishes.</title>
        <authorList>
            <person name="Bi X."/>
            <person name="Wang K."/>
            <person name="Yang L."/>
            <person name="Pan H."/>
            <person name="Jiang H."/>
            <person name="Wei Q."/>
            <person name="Fang M."/>
            <person name="Yu H."/>
            <person name="Zhu C."/>
            <person name="Cai Y."/>
            <person name="He Y."/>
            <person name="Gan X."/>
            <person name="Zeng H."/>
            <person name="Yu D."/>
            <person name="Zhu Y."/>
            <person name="Jiang H."/>
            <person name="Qiu Q."/>
            <person name="Yang H."/>
            <person name="Zhang Y.E."/>
            <person name="Wang W."/>
            <person name="Zhu M."/>
            <person name="He S."/>
            <person name="Zhang G."/>
        </authorList>
    </citation>
    <scope>NUCLEOTIDE SEQUENCE</scope>
    <source>
        <strain evidence="19">Allg_001</strain>
    </source>
</reference>
<dbReference type="Proteomes" id="UP000736164">
    <property type="component" value="Unassembled WGS sequence"/>
</dbReference>
<feature type="region of interest" description="Disordered" evidence="16">
    <location>
        <begin position="690"/>
        <end position="713"/>
    </location>
</feature>
<evidence type="ECO:0000313" key="20">
    <source>
        <dbReference type="Proteomes" id="UP000736164"/>
    </source>
</evidence>
<evidence type="ECO:0000256" key="11">
    <source>
        <dbReference type="ARBA" id="ARBA00022989"/>
    </source>
</evidence>
<keyword evidence="7" id="KW-0272">Extracellular matrix</keyword>
<dbReference type="InterPro" id="IPR055356">
    <property type="entry name" value="ZP-N"/>
</dbReference>
<dbReference type="SMART" id="SM00241">
    <property type="entry name" value="ZP"/>
    <property type="match status" value="1"/>
</dbReference>
<keyword evidence="11" id="KW-1133">Transmembrane helix</keyword>
<keyword evidence="10 17" id="KW-0732">Signal</keyword>
<comment type="similarity">
    <text evidence="3">Belongs to the ZP domain family. ZPC subfamily.</text>
</comment>
<evidence type="ECO:0000256" key="16">
    <source>
        <dbReference type="SAM" id="MobiDB-lite"/>
    </source>
</evidence>
<evidence type="ECO:0000256" key="6">
    <source>
        <dbReference type="ARBA" id="ARBA00022525"/>
    </source>
</evidence>
<dbReference type="Gene3D" id="2.60.40.3210">
    <property type="entry name" value="Zona pellucida, ZP-N domain"/>
    <property type="match status" value="1"/>
</dbReference>
<dbReference type="PRINTS" id="PR00023">
    <property type="entry name" value="ZPELLUCIDA"/>
</dbReference>
<evidence type="ECO:0000256" key="13">
    <source>
        <dbReference type="ARBA" id="ARBA00023157"/>
    </source>
</evidence>
<dbReference type="PANTHER" id="PTHR11576">
    <property type="entry name" value="ZONA PELLUCIDA SPERM-BINDING PROTEIN 3"/>
    <property type="match status" value="1"/>
</dbReference>
<gene>
    <name evidence="19" type="primary">Zp3_27</name>
    <name evidence="19" type="ORF">GTO95_0013910</name>
</gene>
<evidence type="ECO:0000256" key="10">
    <source>
        <dbReference type="ARBA" id="ARBA00022729"/>
    </source>
</evidence>
<proteinExistence type="inferred from homology"/>
<keyword evidence="13" id="KW-1015">Disulfide bond</keyword>
<dbReference type="PROSITE" id="PS51034">
    <property type="entry name" value="ZP_2"/>
    <property type="match status" value="1"/>
</dbReference>
<keyword evidence="6" id="KW-0964">Secreted</keyword>
<dbReference type="InterPro" id="IPR048290">
    <property type="entry name" value="ZP_chr"/>
</dbReference>
<evidence type="ECO:0000256" key="4">
    <source>
        <dbReference type="ARBA" id="ARBA00017980"/>
    </source>
</evidence>
<keyword evidence="14" id="KW-0325">Glycoprotein</keyword>
<keyword evidence="20" id="KW-1185">Reference proteome</keyword>
<organism evidence="19 20">
    <name type="scientific">Atractosteus spatula</name>
    <name type="common">Alligator gar</name>
    <name type="synonym">Lepisosteus spatula</name>
    <dbReference type="NCBI Taxonomy" id="7917"/>
    <lineage>
        <taxon>Eukaryota</taxon>
        <taxon>Metazoa</taxon>
        <taxon>Chordata</taxon>
        <taxon>Craniata</taxon>
        <taxon>Vertebrata</taxon>
        <taxon>Euteleostomi</taxon>
        <taxon>Actinopterygii</taxon>
        <taxon>Neopterygii</taxon>
        <taxon>Holostei</taxon>
        <taxon>Semionotiformes</taxon>
        <taxon>Lepisosteidae</taxon>
        <taxon>Atractosteus</taxon>
    </lineage>
</organism>
<evidence type="ECO:0000256" key="7">
    <source>
        <dbReference type="ARBA" id="ARBA00022530"/>
    </source>
</evidence>
<evidence type="ECO:0000256" key="8">
    <source>
        <dbReference type="ARBA" id="ARBA00022685"/>
    </source>
</evidence>
<dbReference type="Pfam" id="PF00100">
    <property type="entry name" value="Zona_pellucida"/>
    <property type="match status" value="3"/>
</dbReference>
<feature type="signal peptide" evidence="17">
    <location>
        <begin position="1"/>
        <end position="23"/>
    </location>
</feature>
<keyword evidence="8" id="KW-0165">Cleavage on pair of basic residues</keyword>
<dbReference type="GO" id="GO:2000344">
    <property type="term" value="P:positive regulation of acrosome reaction"/>
    <property type="evidence" value="ECO:0007669"/>
    <property type="project" value="TreeGrafter"/>
</dbReference>
<evidence type="ECO:0000256" key="5">
    <source>
        <dbReference type="ARBA" id="ARBA00022475"/>
    </source>
</evidence>
<accession>A0A8J7TCT7</accession>
<dbReference type="GO" id="GO:0032190">
    <property type="term" value="F:acrosin binding"/>
    <property type="evidence" value="ECO:0007669"/>
    <property type="project" value="TreeGrafter"/>
</dbReference>
<dbReference type="GO" id="GO:0007339">
    <property type="term" value="P:binding of sperm to zona pellucida"/>
    <property type="evidence" value="ECO:0007669"/>
    <property type="project" value="TreeGrafter"/>
</dbReference>
<dbReference type="GO" id="GO:0035803">
    <property type="term" value="P:egg coat formation"/>
    <property type="evidence" value="ECO:0007669"/>
    <property type="project" value="TreeGrafter"/>
</dbReference>
<dbReference type="FunFam" id="2.60.40.4100:FF:000002">
    <property type="entry name" value="Zona pellucida sperm-binding protein 3"/>
    <property type="match status" value="1"/>
</dbReference>
<evidence type="ECO:0000256" key="9">
    <source>
        <dbReference type="ARBA" id="ARBA00022692"/>
    </source>
</evidence>
<keyword evidence="12" id="KW-0472">Membrane</keyword>
<keyword evidence="5" id="KW-1003">Cell membrane</keyword>
<dbReference type="GO" id="GO:0005886">
    <property type="term" value="C:plasma membrane"/>
    <property type="evidence" value="ECO:0007669"/>
    <property type="project" value="UniProtKB-SubCell"/>
</dbReference>
<evidence type="ECO:0000256" key="14">
    <source>
        <dbReference type="ARBA" id="ARBA00023180"/>
    </source>
</evidence>
<evidence type="ECO:0000256" key="17">
    <source>
        <dbReference type="SAM" id="SignalP"/>
    </source>
</evidence>
<feature type="region of interest" description="Disordered" evidence="16">
    <location>
        <begin position="637"/>
        <end position="667"/>
    </location>
</feature>
<name>A0A8J7TCT7_ATRSP</name>
<feature type="chain" id="PRO_5035268847" description="Zona pellucida sperm-binding protein 3" evidence="17">
    <location>
        <begin position="24"/>
        <end position="1097"/>
    </location>
</feature>
<dbReference type="PANTHER" id="PTHR11576:SF2">
    <property type="entry name" value="ZONA PELLUCIDA SPERM-BINDING PROTEIN 3"/>
    <property type="match status" value="1"/>
</dbReference>
<dbReference type="GO" id="GO:0031012">
    <property type="term" value="C:extracellular matrix"/>
    <property type="evidence" value="ECO:0007669"/>
    <property type="project" value="TreeGrafter"/>
</dbReference>
<evidence type="ECO:0000313" key="19">
    <source>
        <dbReference type="EMBL" id="MBN3318573.1"/>
    </source>
</evidence>
<dbReference type="Gene3D" id="2.60.40.4100">
    <property type="entry name" value="Zona pellucida, ZP-C domain"/>
    <property type="match status" value="3"/>
</dbReference>
<dbReference type="AlphaFoldDB" id="A0A8J7TCT7"/>
<evidence type="ECO:0000256" key="1">
    <source>
        <dbReference type="ARBA" id="ARBA00004251"/>
    </source>
</evidence>
<dbReference type="InterPro" id="IPR042235">
    <property type="entry name" value="ZP-C_dom"/>
</dbReference>
<evidence type="ECO:0000259" key="18">
    <source>
        <dbReference type="PROSITE" id="PS51034"/>
    </source>
</evidence>
<evidence type="ECO:0000256" key="3">
    <source>
        <dbReference type="ARBA" id="ARBA00006735"/>
    </source>
</evidence>
<dbReference type="Pfam" id="PF23344">
    <property type="entry name" value="ZP-N"/>
    <property type="match status" value="1"/>
</dbReference>
<sequence length="1097" mass="120895">MGFSSGLSFRLLTLLFLAVLCDAAQWRARANVQSGVRRKGVAFLDSPLLPRQQKQQVIRAVSAQCGESTIVVQVKTDLFGTGQLIDASDLSLGDCAVTRQDTAAQLLIFEAELQACRSVLKTVDEQLVYSFSLNYTPKPVANTPIVRTNGAVVGIECHYMRLYNVSSNALKPTWVPYTSTKSAEDLLGFSLRLMSDDWSSQRSSNVFYLGDVLNIEASVTQANHQPLRLFVDSCVATLVPDQTSTPSYSFIENYGCLTDAKSTGSSSQFMPRTQDTKLQMKLDAFRFYQDARSSIYITCHLKVTPASQSVDPLNKDCYTEGSRWRSVDGSDQVCSCCDSSCVPTVRSSQACPALVAAPEWGADATVGPVLVLQEQVAERPVEAEGQSSQLRAEEDKAAGLPYPTHYQRFMIQMFTFVDPASQVPLMEKVFIHCSAAVCQPTATERCVPTCGRRRRAVARVAEDSSRETVLVSSGEVILVGSELPALDQLDSHPEAPRFLSYGLPVVAASTVLVVSSLVLVAVWRSRPRIQNTKLNLDAASELNSTGIVSEPSFVHPSRPSVHRRKVLNEHWTAVSSVPCRMTSEQLERAMANGSEPWVKPNLDGKSPSLDALRSLEECVKVITQLAQDVEQVCKCGSEGGGRQKDAGRRTPSPGQEGGATTGPGTWRSLEESRRLILQWAAELDKLCPQKPRPEVRDAGGHKDVGDKQSRETKRQRIMDWARELQSASEVHSISEEEVRQILKKGMRKRSLAPVLPLLEFITWSLLREEGDVPQLWLSARQRAWKTGSPRYIPHSVWTWICSAVASHSNFSEPSWRLGGGPGAAELRDVTQRRRVRASLQDVGSAAPLEGEDSPRRVLLVQRGPLVARTAIASYTSKLRLSPPLTGLTMVVLELRVRWSAGRIPARTKTARSAAVITLPWPRNFTRDMRFRCPYGGDNYQTTLIPVGGSSGLPYPTHYQRFMIQMFTFVDPASQVPLMEKVFIHCSAAVCQPTATDRCVPTCGRRKRAVAPMQKDSSEETVLVSSGEVILVDSELPVLDTVVSSNEGMQIEEEEGIARPRFRQRSWVYLNLLPAAAQVPSEDGGEVSVGLWPLRSRD</sequence>
<dbReference type="FunFam" id="2.60.40.3210:FF:000001">
    <property type="entry name" value="Zona pellucida sperm-binding protein 3"/>
    <property type="match status" value="1"/>
</dbReference>
<feature type="non-terminal residue" evidence="19">
    <location>
        <position position="1"/>
    </location>
</feature>